<comment type="caution">
    <text evidence="3">The sequence shown here is derived from an EMBL/GenBank/DDBJ whole genome shotgun (WGS) entry which is preliminary data.</text>
</comment>
<feature type="compositionally biased region" description="Pro residues" evidence="2">
    <location>
        <begin position="884"/>
        <end position="897"/>
    </location>
</feature>
<proteinExistence type="predicted"/>
<reference evidence="3 4" key="1">
    <citation type="submission" date="2018-11" db="EMBL/GenBank/DDBJ databases">
        <title>Genome assembly of Steccherinum ochraceum LE-BIN_3174, the white-rot fungus of the Steccherinaceae family (The Residual Polyporoid clade, Polyporales, Basidiomycota).</title>
        <authorList>
            <person name="Fedorova T.V."/>
            <person name="Glazunova O.A."/>
            <person name="Landesman E.O."/>
            <person name="Moiseenko K.V."/>
            <person name="Psurtseva N.V."/>
            <person name="Savinova O.S."/>
            <person name="Shakhova N.V."/>
            <person name="Tyazhelova T.V."/>
            <person name="Vasina D.V."/>
        </authorList>
    </citation>
    <scope>NUCLEOTIDE SEQUENCE [LARGE SCALE GENOMIC DNA]</scope>
    <source>
        <strain evidence="3 4">LE-BIN_3174</strain>
    </source>
</reference>
<sequence length="1045" mass="113039">MDRNVLALNTPSDDFDATDKKRLDSFRLGGAAPRTLNRRSAPILHARSHSRNHSSVSSIPSAISLPHVPPSSMNDSPPTSPNALSSSKRNSHHRRRSSVSTRHESAELMGFTLPTVPISLSDDNINLGDKDSIRRRALLTLEGKTDVGSFARVEIPELGPSEIKKSFDFPSKPSFPPGTGASFGNGLSTMTSKRDSIGKFAPSTSSKEQLGTLMEEEEEEEDENTVLDMTVTSSPVDELPVASVEVAATSLPSAPFRPRPASLNLRPLSLVSAVSLQTELPTPSPSPSSAVPRAGLRSLTLGASSHPDAAKSFLADASPTPDPLWKRRSAVFIPSSAPAATPRLTSLNTTGIQVPPPIAPAVSRRSSISYYSSGSPPDVPSHGLPTPEMTPVSDRRQSAASTDSSGSRHSSRGSRPLSISEQHFLFQAHQTLVQRISDLERALSARPRSRPQSCASDASSQSEVVSDEMLQLIADLKAERDELKKDVDGWRNRIADSEKQMSLLFRRIENERREAWVARERVGLMEVEKRAVEKTLEEKMVWGEEGWQKFRVAQDSLDKAQEECKVLRAEAQDAASAREEILKLKTLLDAETRKREELEKDMEGLLATPTPRAFEIAHKPSTAASRTMMFAKRGGLGFRSIDSVGSFTDVESEGSVDFNPKMLLKAVAEEDEGDSRDETMSEGSAEENGLASYEDEEDIDHYAFHDSSSASSMGSVNEFSLNASASAEHSDAVPSLSTSQSSTPSPARPASPQLPAAHDRHRSLSRAWTFPQEGVSAATPVEQAVEVDRFFNCLEDLDDSPPMASLESGKTLFSKALADDDDELPPFVLPSGFGIEVFSPEIESKSVLDVVVEEDEEEDEAPTSDADDDFVGEEVEGGIIFTFNPPPSFSEPEPPTETPDLSHDTVSTPDSSFTEDCNRSFSSSLSASSIASPSSIPRLVSTRKSMLPTVFPMSSTPIKSSWSMDSFQTPPPASSTPIKRGGSPAEVRRSASPATPSKLPQPSFIPQPRRANPAKAAPTRATTSPKQRPSSMIPSLRSPPSRLRK</sequence>
<keyword evidence="1" id="KW-0175">Coiled coil</keyword>
<name>A0A4R0RV03_9APHY</name>
<dbReference type="EMBL" id="RWJN01000020">
    <property type="protein sequence ID" value="TCD70465.1"/>
    <property type="molecule type" value="Genomic_DNA"/>
</dbReference>
<evidence type="ECO:0000313" key="4">
    <source>
        <dbReference type="Proteomes" id="UP000292702"/>
    </source>
</evidence>
<feature type="region of interest" description="Disordered" evidence="2">
    <location>
        <begin position="443"/>
        <end position="462"/>
    </location>
</feature>
<feature type="compositionally biased region" description="Low complexity" evidence="2">
    <location>
        <begin position="734"/>
        <end position="753"/>
    </location>
</feature>
<accession>A0A4R0RV03</accession>
<feature type="compositionally biased region" description="Polar residues" evidence="2">
    <location>
        <begin position="343"/>
        <end position="352"/>
    </location>
</feature>
<dbReference type="AlphaFoldDB" id="A0A4R0RV03"/>
<feature type="compositionally biased region" description="Polar residues" evidence="2">
    <location>
        <begin position="71"/>
        <end position="84"/>
    </location>
</feature>
<feature type="compositionally biased region" description="Low complexity" evidence="2">
    <location>
        <begin position="53"/>
        <end position="64"/>
    </location>
</feature>
<feature type="compositionally biased region" description="Low complexity" evidence="2">
    <location>
        <begin position="363"/>
        <end position="375"/>
    </location>
</feature>
<gene>
    <name evidence="3" type="ORF">EIP91_003226</name>
</gene>
<feature type="compositionally biased region" description="Low complexity" evidence="2">
    <location>
        <begin position="919"/>
        <end position="939"/>
    </location>
</feature>
<feature type="region of interest" description="Disordered" evidence="2">
    <location>
        <begin position="1"/>
        <end position="108"/>
    </location>
</feature>
<feature type="compositionally biased region" description="Polar residues" evidence="2">
    <location>
        <begin position="952"/>
        <end position="968"/>
    </location>
</feature>
<evidence type="ECO:0000313" key="3">
    <source>
        <dbReference type="EMBL" id="TCD70465.1"/>
    </source>
</evidence>
<evidence type="ECO:0000256" key="1">
    <source>
        <dbReference type="SAM" id="Coils"/>
    </source>
</evidence>
<feature type="region of interest" description="Disordered" evidence="2">
    <location>
        <begin position="852"/>
        <end position="871"/>
    </location>
</feature>
<feature type="compositionally biased region" description="Polar residues" evidence="2">
    <location>
        <begin position="904"/>
        <end position="915"/>
    </location>
</feature>
<feature type="region of interest" description="Disordered" evidence="2">
    <location>
        <begin position="168"/>
        <end position="225"/>
    </location>
</feature>
<feature type="compositionally biased region" description="Acidic residues" evidence="2">
    <location>
        <begin position="214"/>
        <end position="225"/>
    </location>
</feature>
<evidence type="ECO:0000256" key="2">
    <source>
        <dbReference type="SAM" id="MobiDB-lite"/>
    </source>
</evidence>
<keyword evidence="4" id="KW-1185">Reference proteome</keyword>
<dbReference type="Proteomes" id="UP000292702">
    <property type="component" value="Unassembled WGS sequence"/>
</dbReference>
<dbReference type="STRING" id="92696.A0A4R0RV03"/>
<feature type="region of interest" description="Disordered" evidence="2">
    <location>
        <begin position="340"/>
        <end position="416"/>
    </location>
</feature>
<feature type="coiled-coil region" evidence="1">
    <location>
        <begin position="550"/>
        <end position="608"/>
    </location>
</feature>
<feature type="coiled-coil region" evidence="1">
    <location>
        <begin position="466"/>
        <end position="514"/>
    </location>
</feature>
<protein>
    <submittedName>
        <fullName evidence="3">Uncharacterized protein</fullName>
    </submittedName>
</protein>
<feature type="region of interest" description="Disordered" evidence="2">
    <location>
        <begin position="730"/>
        <end position="763"/>
    </location>
</feature>
<organism evidence="3 4">
    <name type="scientific">Steccherinum ochraceum</name>
    <dbReference type="NCBI Taxonomy" id="92696"/>
    <lineage>
        <taxon>Eukaryota</taxon>
        <taxon>Fungi</taxon>
        <taxon>Dikarya</taxon>
        <taxon>Basidiomycota</taxon>
        <taxon>Agaricomycotina</taxon>
        <taxon>Agaricomycetes</taxon>
        <taxon>Polyporales</taxon>
        <taxon>Steccherinaceae</taxon>
        <taxon>Steccherinum</taxon>
    </lineage>
</organism>
<feature type="compositionally biased region" description="Polar residues" evidence="2">
    <location>
        <begin position="450"/>
        <end position="462"/>
    </location>
</feature>
<feature type="region of interest" description="Disordered" evidence="2">
    <location>
        <begin position="668"/>
        <end position="691"/>
    </location>
</feature>
<dbReference type="OrthoDB" id="2528184at2759"/>
<feature type="region of interest" description="Disordered" evidence="2">
    <location>
        <begin position="881"/>
        <end position="1045"/>
    </location>
</feature>
<feature type="compositionally biased region" description="Polar residues" evidence="2">
    <location>
        <begin position="1020"/>
        <end position="1033"/>
    </location>
</feature>
<feature type="compositionally biased region" description="Low complexity" evidence="2">
    <location>
        <begin position="398"/>
        <end position="416"/>
    </location>
</feature>